<feature type="region of interest" description="Disordered" evidence="1">
    <location>
        <begin position="30"/>
        <end position="120"/>
    </location>
</feature>
<comment type="caution">
    <text evidence="2">The sequence shown here is derived from an EMBL/GenBank/DDBJ whole genome shotgun (WGS) entry which is preliminary data.</text>
</comment>
<accession>A0AA46BMQ1</accession>
<dbReference type="Proteomes" id="UP000254118">
    <property type="component" value="Unassembled WGS sequence"/>
</dbReference>
<feature type="compositionally biased region" description="Basic and acidic residues" evidence="1">
    <location>
        <begin position="32"/>
        <end position="45"/>
    </location>
</feature>
<name>A0AA46BMQ1_9MICO</name>
<evidence type="ECO:0000313" key="2">
    <source>
        <dbReference type="EMBL" id="STD07816.1"/>
    </source>
</evidence>
<evidence type="ECO:0000313" key="3">
    <source>
        <dbReference type="Proteomes" id="UP000254118"/>
    </source>
</evidence>
<evidence type="ECO:0000256" key="1">
    <source>
        <dbReference type="SAM" id="MobiDB-lite"/>
    </source>
</evidence>
<dbReference type="AlphaFoldDB" id="A0AA46BMQ1"/>
<proteinExistence type="predicted"/>
<dbReference type="EMBL" id="UFYA01000001">
    <property type="protein sequence ID" value="STD07816.1"/>
    <property type="molecule type" value="Genomic_DNA"/>
</dbReference>
<reference evidence="2 3" key="1">
    <citation type="submission" date="2018-06" db="EMBL/GenBank/DDBJ databases">
        <authorList>
            <consortium name="Pathogen Informatics"/>
            <person name="Doyle S."/>
        </authorList>
    </citation>
    <scope>NUCLEOTIDE SEQUENCE [LARGE SCALE GENOMIC DNA]</scope>
    <source>
        <strain evidence="2 3">NCTC7915</strain>
    </source>
</reference>
<sequence>MEFTNRRLGSSRESFRCCSDVEQRWQQLVAKAESESTRSYNERTHPTPGMGDVQPYAPQVNKTPRPNVRALLASPAAESHNQQRRLPPLEEEEHTHHGHSCSARCSATSPNSQERSPYSRDYRSLDHWRAGMCGGVRTLVVYRTSSSRAHRSRCIHPCRRETVPFRNRWDG</sequence>
<gene>
    <name evidence="2" type="ORF">NCTC7915_00863</name>
</gene>
<feature type="compositionally biased region" description="Polar residues" evidence="1">
    <location>
        <begin position="103"/>
        <end position="116"/>
    </location>
</feature>
<organism evidence="2 3">
    <name type="scientific">Dermatophilus congolensis</name>
    <dbReference type="NCBI Taxonomy" id="1863"/>
    <lineage>
        <taxon>Bacteria</taxon>
        <taxon>Bacillati</taxon>
        <taxon>Actinomycetota</taxon>
        <taxon>Actinomycetes</taxon>
        <taxon>Micrococcales</taxon>
        <taxon>Dermatophilaceae</taxon>
        <taxon>Dermatophilus</taxon>
    </lineage>
</organism>
<protein>
    <submittedName>
        <fullName evidence="2">Uncharacterized protein</fullName>
    </submittedName>
</protein>